<keyword evidence="5" id="KW-0548">Nucleotidyltransferase</keyword>
<comment type="caution">
    <text evidence="23">The sequence shown here is derived from an EMBL/GenBank/DDBJ whole genome shotgun (WGS) entry which is preliminary data.</text>
</comment>
<dbReference type="EMBL" id="PYLS01000007">
    <property type="protein sequence ID" value="PST81908.1"/>
    <property type="molecule type" value="Genomic_DNA"/>
</dbReference>
<dbReference type="SUPFAM" id="SSF50249">
    <property type="entry name" value="Nucleic acid-binding proteins"/>
    <property type="match status" value="1"/>
</dbReference>
<keyword evidence="24" id="KW-1185">Reference proteome</keyword>
<dbReference type="InterPro" id="IPR014145">
    <property type="entry name" value="LigD_pol_dom"/>
</dbReference>
<feature type="region of interest" description="Disordered" evidence="21">
    <location>
        <begin position="189"/>
        <end position="215"/>
    </location>
</feature>
<dbReference type="NCBIfam" id="TIGR02778">
    <property type="entry name" value="ligD_pol"/>
    <property type="match status" value="1"/>
</dbReference>
<dbReference type="Pfam" id="PF13298">
    <property type="entry name" value="LigD_N"/>
    <property type="match status" value="1"/>
</dbReference>
<dbReference type="PROSITE" id="PS50160">
    <property type="entry name" value="DNA_LIGASE_A3"/>
    <property type="match status" value="1"/>
</dbReference>
<dbReference type="SUPFAM" id="SSF56091">
    <property type="entry name" value="DNA ligase/mRNA capping enzyme, catalytic domain"/>
    <property type="match status" value="1"/>
</dbReference>
<dbReference type="GO" id="GO:0006310">
    <property type="term" value="P:DNA recombination"/>
    <property type="evidence" value="ECO:0007669"/>
    <property type="project" value="UniProtKB-KW"/>
</dbReference>
<dbReference type="CDD" id="cd07906">
    <property type="entry name" value="Adenylation_DNA_ligase_LigD_LigC"/>
    <property type="match status" value="1"/>
</dbReference>
<dbReference type="Pfam" id="PF21686">
    <property type="entry name" value="LigD_Prim-Pol"/>
    <property type="match status" value="1"/>
</dbReference>
<evidence type="ECO:0000256" key="3">
    <source>
        <dbReference type="ARBA" id="ARBA00022598"/>
    </source>
</evidence>
<comment type="cofactor">
    <cofactor evidence="1">
        <name>Mn(2+)</name>
        <dbReference type="ChEBI" id="CHEBI:29035"/>
    </cofactor>
</comment>
<keyword evidence="14" id="KW-0238">DNA-binding</keyword>
<dbReference type="AlphaFoldDB" id="A0A2T3HHI7"/>
<dbReference type="GO" id="GO:0003910">
    <property type="term" value="F:DNA ligase (ATP) activity"/>
    <property type="evidence" value="ECO:0007669"/>
    <property type="project" value="UniProtKB-EC"/>
</dbReference>
<keyword evidence="17" id="KW-0464">Manganese</keyword>
<dbReference type="InterPro" id="IPR012310">
    <property type="entry name" value="DNA_ligase_ATP-dep_cent"/>
</dbReference>
<keyword evidence="7" id="KW-0479">Metal-binding</keyword>
<evidence type="ECO:0000256" key="14">
    <source>
        <dbReference type="ARBA" id="ARBA00023125"/>
    </source>
</evidence>
<evidence type="ECO:0000256" key="16">
    <source>
        <dbReference type="ARBA" id="ARBA00023204"/>
    </source>
</evidence>
<dbReference type="Pfam" id="PF01068">
    <property type="entry name" value="DNA_ligase_A_M"/>
    <property type="match status" value="1"/>
</dbReference>
<dbReference type="NCBIfam" id="TIGR02776">
    <property type="entry name" value="NHEJ_ligase_prk"/>
    <property type="match status" value="1"/>
</dbReference>
<dbReference type="InterPro" id="IPR014143">
    <property type="entry name" value="NHEJ_ligase_prk"/>
</dbReference>
<name>A0A2T3HHI7_9SPHI</name>
<evidence type="ECO:0000256" key="5">
    <source>
        <dbReference type="ARBA" id="ARBA00022695"/>
    </source>
</evidence>
<keyword evidence="11" id="KW-0269">Exonuclease</keyword>
<evidence type="ECO:0000256" key="8">
    <source>
        <dbReference type="ARBA" id="ARBA00022741"/>
    </source>
</evidence>
<dbReference type="OrthoDB" id="9802472at2"/>
<keyword evidence="4" id="KW-0808">Transferase</keyword>
<dbReference type="CDD" id="cd07971">
    <property type="entry name" value="OBF_DNA_ligase_LigD"/>
    <property type="match status" value="1"/>
</dbReference>
<dbReference type="GO" id="GO:0003887">
    <property type="term" value="F:DNA-directed DNA polymerase activity"/>
    <property type="evidence" value="ECO:0007669"/>
    <property type="project" value="UniProtKB-KW"/>
</dbReference>
<dbReference type="InterPro" id="IPR012309">
    <property type="entry name" value="DNA_ligase_ATP-dep_C"/>
</dbReference>
<dbReference type="GO" id="GO:0005524">
    <property type="term" value="F:ATP binding"/>
    <property type="evidence" value="ECO:0007669"/>
    <property type="project" value="UniProtKB-KW"/>
</dbReference>
<dbReference type="PANTHER" id="PTHR42705:SF2">
    <property type="entry name" value="BIFUNCTIONAL NON-HOMOLOGOUS END JOINING PROTEIN LIGD"/>
    <property type="match status" value="1"/>
</dbReference>
<keyword evidence="16" id="KW-0234">DNA repair</keyword>
<keyword evidence="3 23" id="KW-0436">Ligase</keyword>
<keyword evidence="10" id="KW-0378">Hydrolase</keyword>
<feature type="compositionally biased region" description="Basic and acidic residues" evidence="21">
    <location>
        <begin position="12"/>
        <end position="23"/>
    </location>
</feature>
<dbReference type="Gene3D" id="2.40.50.140">
    <property type="entry name" value="Nucleic acid-binding proteins"/>
    <property type="match status" value="1"/>
</dbReference>
<evidence type="ECO:0000256" key="17">
    <source>
        <dbReference type="ARBA" id="ARBA00023211"/>
    </source>
</evidence>
<evidence type="ECO:0000256" key="10">
    <source>
        <dbReference type="ARBA" id="ARBA00022801"/>
    </source>
</evidence>
<dbReference type="GO" id="GO:0003677">
    <property type="term" value="F:DNA binding"/>
    <property type="evidence" value="ECO:0007669"/>
    <property type="project" value="UniProtKB-KW"/>
</dbReference>
<evidence type="ECO:0000313" key="23">
    <source>
        <dbReference type="EMBL" id="PST81908.1"/>
    </source>
</evidence>
<evidence type="ECO:0000256" key="13">
    <source>
        <dbReference type="ARBA" id="ARBA00022932"/>
    </source>
</evidence>
<dbReference type="RefSeq" id="WP_107216931.1">
    <property type="nucleotide sequence ID" value="NZ_KZ686271.1"/>
</dbReference>
<keyword evidence="13" id="KW-0239">DNA-directed DNA polymerase</keyword>
<evidence type="ECO:0000256" key="4">
    <source>
        <dbReference type="ARBA" id="ARBA00022679"/>
    </source>
</evidence>
<dbReference type="PANTHER" id="PTHR42705">
    <property type="entry name" value="BIFUNCTIONAL NON-HOMOLOGOUS END JOINING PROTEIN LIGD"/>
    <property type="match status" value="1"/>
</dbReference>
<feature type="region of interest" description="Disordered" evidence="21">
    <location>
        <begin position="514"/>
        <end position="539"/>
    </location>
</feature>
<protein>
    <recommendedName>
        <fullName evidence="2">DNA ligase (ATP)</fullName>
        <ecNumber evidence="2">6.5.1.1</ecNumber>
    </recommendedName>
    <alternativeName>
        <fullName evidence="19">NHEJ DNA polymerase</fullName>
    </alternativeName>
</protein>
<dbReference type="Gene3D" id="3.30.1490.70">
    <property type="match status" value="1"/>
</dbReference>
<keyword evidence="6" id="KW-0540">Nuclease</keyword>
<feature type="domain" description="ATP-dependent DNA ligase family profile" evidence="22">
    <location>
        <begin position="309"/>
        <end position="400"/>
    </location>
</feature>
<dbReference type="GO" id="GO:0004527">
    <property type="term" value="F:exonuclease activity"/>
    <property type="evidence" value="ECO:0007669"/>
    <property type="project" value="UniProtKB-KW"/>
</dbReference>
<dbReference type="Pfam" id="PF04679">
    <property type="entry name" value="DNA_ligase_A_C"/>
    <property type="match status" value="1"/>
</dbReference>
<evidence type="ECO:0000256" key="11">
    <source>
        <dbReference type="ARBA" id="ARBA00022839"/>
    </source>
</evidence>
<keyword evidence="15" id="KW-0233">DNA recombination</keyword>
<gene>
    <name evidence="23" type="primary">ligD</name>
    <name evidence="23" type="ORF">C7T94_17085</name>
</gene>
<organism evidence="23 24">
    <name type="scientific">Pedobacter yulinensis</name>
    <dbReference type="NCBI Taxonomy" id="2126353"/>
    <lineage>
        <taxon>Bacteria</taxon>
        <taxon>Pseudomonadati</taxon>
        <taxon>Bacteroidota</taxon>
        <taxon>Sphingobacteriia</taxon>
        <taxon>Sphingobacteriales</taxon>
        <taxon>Sphingobacteriaceae</taxon>
        <taxon>Pedobacter</taxon>
    </lineage>
</organism>
<evidence type="ECO:0000256" key="21">
    <source>
        <dbReference type="SAM" id="MobiDB-lite"/>
    </source>
</evidence>
<keyword evidence="8" id="KW-0547">Nucleotide-binding</keyword>
<reference evidence="23 24" key="1">
    <citation type="submission" date="2018-03" db="EMBL/GenBank/DDBJ databases">
        <authorList>
            <person name="Keele B.F."/>
        </authorList>
    </citation>
    <scope>NUCLEOTIDE SEQUENCE [LARGE SCALE GENOMIC DNA]</scope>
    <source>
        <strain evidence="23 24">YL28-9</strain>
    </source>
</reference>
<dbReference type="InterPro" id="IPR052171">
    <property type="entry name" value="NHEJ_LigD"/>
</dbReference>
<proteinExistence type="predicted"/>
<dbReference type="InterPro" id="IPR012340">
    <property type="entry name" value="NA-bd_OB-fold"/>
</dbReference>
<feature type="region of interest" description="Disordered" evidence="21">
    <location>
        <begin position="1"/>
        <end position="23"/>
    </location>
</feature>
<dbReference type="Gene3D" id="3.30.470.30">
    <property type="entry name" value="DNA ligase/mRNA capping enzyme"/>
    <property type="match status" value="1"/>
</dbReference>
<evidence type="ECO:0000256" key="20">
    <source>
        <dbReference type="ARBA" id="ARBA00034003"/>
    </source>
</evidence>
<dbReference type="CDD" id="cd04865">
    <property type="entry name" value="LigD_Pol_like_2"/>
    <property type="match status" value="1"/>
</dbReference>
<evidence type="ECO:0000256" key="9">
    <source>
        <dbReference type="ARBA" id="ARBA00022763"/>
    </source>
</evidence>
<evidence type="ECO:0000259" key="22">
    <source>
        <dbReference type="PROSITE" id="PS50160"/>
    </source>
</evidence>
<keyword evidence="18" id="KW-0511">Multifunctional enzyme</keyword>
<dbReference type="InterPro" id="IPR014144">
    <property type="entry name" value="LigD_PE_domain"/>
</dbReference>
<keyword evidence="12" id="KW-0067">ATP-binding</keyword>
<evidence type="ECO:0000256" key="12">
    <source>
        <dbReference type="ARBA" id="ARBA00022840"/>
    </source>
</evidence>
<dbReference type="NCBIfam" id="TIGR02779">
    <property type="entry name" value="NHEJ_ligase_lig"/>
    <property type="match status" value="1"/>
</dbReference>
<dbReference type="Gene3D" id="3.90.920.10">
    <property type="entry name" value="DNA primase, PRIM domain"/>
    <property type="match status" value="1"/>
</dbReference>
<dbReference type="EC" id="6.5.1.1" evidence="2"/>
<feature type="compositionally biased region" description="Basic residues" evidence="21">
    <location>
        <begin position="1"/>
        <end position="11"/>
    </location>
</feature>
<dbReference type="GO" id="GO:0046872">
    <property type="term" value="F:metal ion binding"/>
    <property type="evidence" value="ECO:0007669"/>
    <property type="project" value="UniProtKB-KW"/>
</dbReference>
<dbReference type="Proteomes" id="UP000240912">
    <property type="component" value="Unassembled WGS sequence"/>
</dbReference>
<dbReference type="GO" id="GO:0006281">
    <property type="term" value="P:DNA repair"/>
    <property type="evidence" value="ECO:0007669"/>
    <property type="project" value="UniProtKB-KW"/>
</dbReference>
<evidence type="ECO:0000256" key="7">
    <source>
        <dbReference type="ARBA" id="ARBA00022723"/>
    </source>
</evidence>
<evidence type="ECO:0000256" key="6">
    <source>
        <dbReference type="ARBA" id="ARBA00022722"/>
    </source>
</evidence>
<comment type="catalytic activity">
    <reaction evidence="20">
        <text>ATP + (deoxyribonucleotide)n-3'-hydroxyl + 5'-phospho-(deoxyribonucleotide)m = (deoxyribonucleotide)n+m + AMP + diphosphate.</text>
        <dbReference type="EC" id="6.5.1.1"/>
    </reaction>
</comment>
<dbReference type="InterPro" id="IPR014146">
    <property type="entry name" value="LigD_ligase_dom"/>
</dbReference>
<evidence type="ECO:0000256" key="18">
    <source>
        <dbReference type="ARBA" id="ARBA00023268"/>
    </source>
</evidence>
<accession>A0A2T3HHI7</accession>
<dbReference type="NCBIfam" id="TIGR02777">
    <property type="entry name" value="LigD_PE_dom"/>
    <property type="match status" value="1"/>
</dbReference>
<keyword evidence="9" id="KW-0227">DNA damage</keyword>
<evidence type="ECO:0000256" key="19">
    <source>
        <dbReference type="ARBA" id="ARBA00029943"/>
    </source>
</evidence>
<sequence>MALKEYHKKRDFTKTAEPKAGKSDNKTLRFVIQRHHASRLHYDFRLELDGVLKSWAVPKGPSLNPKDKRLAMMVEDHPYDYRTFEGTIPMGHYGGGTVSIFDSGTYKALDSDIKSLRKGLKEGNLKFSLSGKKMKGEFALVKIHAREGEQDNAWLLIKHRDKFATDAEYDAEDHVRAAVKKAGIAFKEKAGKAEKETRKRPSKPAPASTQPDSEEFPAYKPMLATLIDGLPDETGLVFEKKYDGYRIGAAVRQGNVQLISRKGQDYTGMYEAVAKSLRKLDAEALIDGEIVAEDTSGVSRFQALQNYNAAESKTTLCYYAFDLLYLNGHDLTGLPLLKRKQLLKALLGKVKAKNVQFSGHSENGSQLFEQAAKENWEGIMAKRDEPYRLGRRSESWMKVKLSQAQEAVIIGYTQPDGGRKFFRSLVLGMHKDGKLVYIGNCGSGFSDKLLKELYEQMQEIEQKTKPLREKVPMERKITWLKPKLVCEVTFSEWTEDAHLRHPVFKGLRADKHPEEVKPEYASDQDKPNEKMAKKEPTQEESLKFGAKTVKLTNLQKIYWPKEKITKGELLNYYRSVAGQILPYLKDKPLSLNRHPNGIAAPGFFQKDLDTETIPKWIKYAPMFSESTGKDVDYLICNDEVTLLWMVNLGCIEINPWLSTHKKPEEPLFAVFDIDPHDIEFIEAVRVAQTAHRILQQMGITAFIKTSGSKGLHIFIPLKAGYTYDHSKDFVHYLATQVLEAHPDTTSLERSPSKRKNKIYLDYLQNRRGQTIAAPYSARPKPNATVSAPLEWDEVNDELDLRSYTIHNMAGRLEKKGDLWKDILKTKNNLQKALKTFKSNKDS</sequence>
<feature type="compositionally biased region" description="Basic and acidic residues" evidence="21">
    <location>
        <begin position="189"/>
        <end position="199"/>
    </location>
</feature>
<evidence type="ECO:0000256" key="15">
    <source>
        <dbReference type="ARBA" id="ARBA00023172"/>
    </source>
</evidence>
<evidence type="ECO:0000313" key="24">
    <source>
        <dbReference type="Proteomes" id="UP000240912"/>
    </source>
</evidence>
<evidence type="ECO:0000256" key="1">
    <source>
        <dbReference type="ARBA" id="ARBA00001936"/>
    </source>
</evidence>
<evidence type="ECO:0000256" key="2">
    <source>
        <dbReference type="ARBA" id="ARBA00012727"/>
    </source>
</evidence>